<reference evidence="1 2" key="1">
    <citation type="submission" date="2024-01" db="EMBL/GenBank/DDBJ databases">
        <title>The genomes of 5 underutilized Papilionoideae crops provide insights into root nodulation and disease resistanc.</title>
        <authorList>
            <person name="Jiang F."/>
        </authorList>
    </citation>
    <scope>NUCLEOTIDE SEQUENCE [LARGE SCALE GENOMIC DNA]</scope>
    <source>
        <strain evidence="1">JINMINGXINNONG_FW02</strain>
        <tissue evidence="1">Leaves</tissue>
    </source>
</reference>
<organism evidence="1 2">
    <name type="scientific">Phaseolus coccineus</name>
    <name type="common">Scarlet runner bean</name>
    <name type="synonym">Phaseolus multiflorus</name>
    <dbReference type="NCBI Taxonomy" id="3886"/>
    <lineage>
        <taxon>Eukaryota</taxon>
        <taxon>Viridiplantae</taxon>
        <taxon>Streptophyta</taxon>
        <taxon>Embryophyta</taxon>
        <taxon>Tracheophyta</taxon>
        <taxon>Spermatophyta</taxon>
        <taxon>Magnoliopsida</taxon>
        <taxon>eudicotyledons</taxon>
        <taxon>Gunneridae</taxon>
        <taxon>Pentapetalae</taxon>
        <taxon>rosids</taxon>
        <taxon>fabids</taxon>
        <taxon>Fabales</taxon>
        <taxon>Fabaceae</taxon>
        <taxon>Papilionoideae</taxon>
        <taxon>50 kb inversion clade</taxon>
        <taxon>NPAAA clade</taxon>
        <taxon>indigoferoid/millettioid clade</taxon>
        <taxon>Phaseoleae</taxon>
        <taxon>Phaseolus</taxon>
    </lineage>
</organism>
<gene>
    <name evidence="1" type="ORF">VNO80_14184</name>
</gene>
<dbReference type="EMBL" id="JAYMYR010000006">
    <property type="protein sequence ID" value="KAK7354942.1"/>
    <property type="molecule type" value="Genomic_DNA"/>
</dbReference>
<proteinExistence type="predicted"/>
<keyword evidence="2" id="KW-1185">Reference proteome</keyword>
<dbReference type="AlphaFoldDB" id="A0AAN9MI90"/>
<evidence type="ECO:0000313" key="2">
    <source>
        <dbReference type="Proteomes" id="UP001374584"/>
    </source>
</evidence>
<dbReference type="Proteomes" id="UP001374584">
    <property type="component" value="Unassembled WGS sequence"/>
</dbReference>
<accession>A0AAN9MI90</accession>
<evidence type="ECO:0000313" key="1">
    <source>
        <dbReference type="EMBL" id="KAK7354942.1"/>
    </source>
</evidence>
<comment type="caution">
    <text evidence="1">The sequence shown here is derived from an EMBL/GenBank/DDBJ whole genome shotgun (WGS) entry which is preliminary data.</text>
</comment>
<name>A0AAN9MI90_PHACN</name>
<protein>
    <submittedName>
        <fullName evidence="1">Uncharacterized protein</fullName>
    </submittedName>
</protein>
<sequence length="86" mass="10221">MSRIFSWVMRFNGFNFLVCLFVVALCSVVEDYALVFCNNLYHLFPQIHPLIVTGNTPIVIFSYCLKQTFIYFACFHQVCRFYFKPQ</sequence>